<evidence type="ECO:0000313" key="3">
    <source>
        <dbReference type="EMBL" id="KFI73261.1"/>
    </source>
</evidence>
<dbReference type="Proteomes" id="UP000029014">
    <property type="component" value="Unassembled WGS sequence"/>
</dbReference>
<keyword evidence="4" id="KW-1185">Reference proteome</keyword>
<organism evidence="3 4">
    <name type="scientific">Bifidobacterium minimum</name>
    <dbReference type="NCBI Taxonomy" id="1693"/>
    <lineage>
        <taxon>Bacteria</taxon>
        <taxon>Bacillati</taxon>
        <taxon>Actinomycetota</taxon>
        <taxon>Actinomycetes</taxon>
        <taxon>Bifidobacteriales</taxon>
        <taxon>Bifidobacteriaceae</taxon>
        <taxon>Bifidobacterium</taxon>
    </lineage>
</organism>
<dbReference type="STRING" id="1693.BMIN_1356"/>
<dbReference type="InterPro" id="IPR004964">
    <property type="entry name" value="PhzA_PhzB"/>
</dbReference>
<protein>
    <submittedName>
        <fullName evidence="3">Phenazine biosynthesis protein A/B</fullName>
    </submittedName>
</protein>
<evidence type="ECO:0000256" key="1">
    <source>
        <dbReference type="ARBA" id="ARBA00009377"/>
    </source>
</evidence>
<dbReference type="EMBL" id="JGZD01000007">
    <property type="protein sequence ID" value="KFI73261.1"/>
    <property type="molecule type" value="Genomic_DNA"/>
</dbReference>
<reference evidence="3 4" key="1">
    <citation type="submission" date="2014-03" db="EMBL/GenBank/DDBJ databases">
        <title>Genomics of Bifidobacteria.</title>
        <authorList>
            <person name="Ventura M."/>
            <person name="Milani C."/>
            <person name="Lugli G.A."/>
        </authorList>
    </citation>
    <scope>NUCLEOTIDE SEQUENCE [LARGE SCALE GENOMIC DNA]</scope>
    <source>
        <strain evidence="3 4">LMG 11592</strain>
    </source>
</reference>
<dbReference type="SUPFAM" id="SSF54427">
    <property type="entry name" value="NTF2-like"/>
    <property type="match status" value="1"/>
</dbReference>
<evidence type="ECO:0000256" key="2">
    <source>
        <dbReference type="ARBA" id="ARBA00023194"/>
    </source>
</evidence>
<gene>
    <name evidence="3" type="ORF">BMIN_1356</name>
</gene>
<dbReference type="Pfam" id="PF03284">
    <property type="entry name" value="PHZA_PHZB"/>
    <property type="match status" value="1"/>
</dbReference>
<name>A0A087BQG1_9BIFI</name>
<proteinExistence type="inferred from homology"/>
<comment type="similarity">
    <text evidence="1">Belongs to the PhzA/PhzB family.</text>
</comment>
<accession>A0A087BQG1</accession>
<dbReference type="Gene3D" id="3.10.450.50">
    <property type="match status" value="1"/>
</dbReference>
<sequence>MVDADSVQERAERNRDVVRRYLASGHGDALLDRHRLFTRDGVSGLWTSDSGEPVFVEGRDLIARYDLWSSRHFPDWTWRNVRVWTTDDPDWLWAEADGGGTLILPGHDPVTYDNHFLYSFEMRGGLIAREREFMNPVVEMRALGLRVPRIDLGDFPE</sequence>
<dbReference type="RefSeq" id="WP_026647505.1">
    <property type="nucleotide sequence ID" value="NZ_JGZD01000007.1"/>
</dbReference>
<comment type="caution">
    <text evidence="3">The sequence shown here is derived from an EMBL/GenBank/DDBJ whole genome shotgun (WGS) entry which is preliminary data.</text>
</comment>
<evidence type="ECO:0000313" key="4">
    <source>
        <dbReference type="Proteomes" id="UP000029014"/>
    </source>
</evidence>
<dbReference type="eggNOG" id="COG3631">
    <property type="taxonomic scope" value="Bacteria"/>
</dbReference>
<keyword evidence="2" id="KW-0045">Antibiotic biosynthesis</keyword>
<dbReference type="GO" id="GO:0017000">
    <property type="term" value="P:antibiotic biosynthetic process"/>
    <property type="evidence" value="ECO:0007669"/>
    <property type="project" value="UniProtKB-KW"/>
</dbReference>
<dbReference type="InterPro" id="IPR032710">
    <property type="entry name" value="NTF2-like_dom_sf"/>
</dbReference>
<dbReference type="AlphaFoldDB" id="A0A087BQG1"/>